<evidence type="ECO:0000313" key="3">
    <source>
        <dbReference type="EMBL" id="PWS31913.1"/>
    </source>
</evidence>
<gene>
    <name evidence="3" type="ORF">DF947_08965</name>
</gene>
<dbReference type="AlphaFoldDB" id="A0A317F0Y7"/>
<dbReference type="PANTHER" id="PTHR40114">
    <property type="entry name" value="SLR0698 PROTEIN"/>
    <property type="match status" value="1"/>
</dbReference>
<name>A0A317F0Y7_9SPHI</name>
<evidence type="ECO:0000259" key="2">
    <source>
        <dbReference type="PROSITE" id="PS51707"/>
    </source>
</evidence>
<dbReference type="EMBL" id="QGNY01000003">
    <property type="protein sequence ID" value="PWS31913.1"/>
    <property type="molecule type" value="Genomic_DNA"/>
</dbReference>
<protein>
    <submittedName>
        <fullName evidence="3">Adenylate cyclase</fullName>
    </submittedName>
</protein>
<sequence length="157" mass="18536">MGKEIERKFLLNREKWLAIDKPTGQHFRQGYILTDPNKTIRVRTTETKGFLTIKGISVGASRSEYEYEIPLHEASELLDNFATSELEKIRYVITYKEKVWEIDEFLGDNFGLMVAEIELISEDEEFDLPEWIDQEVTEDQKYYNSNLTLNPYKLWAD</sequence>
<dbReference type="Pfam" id="PF01928">
    <property type="entry name" value="CYTH"/>
    <property type="match status" value="1"/>
</dbReference>
<evidence type="ECO:0000313" key="4">
    <source>
        <dbReference type="Proteomes" id="UP000245391"/>
    </source>
</evidence>
<dbReference type="InterPro" id="IPR023577">
    <property type="entry name" value="CYTH_domain"/>
</dbReference>
<feature type="active site" description="Proton acceptor" evidence="1">
    <location>
        <position position="31"/>
    </location>
</feature>
<dbReference type="OrthoDB" id="9805588at2"/>
<dbReference type="PROSITE" id="PS51707">
    <property type="entry name" value="CYTH"/>
    <property type="match status" value="1"/>
</dbReference>
<dbReference type="InterPro" id="IPR033469">
    <property type="entry name" value="CYTH-like_dom_sf"/>
</dbReference>
<dbReference type="Proteomes" id="UP000245391">
    <property type="component" value="Unassembled WGS sequence"/>
</dbReference>
<dbReference type="RefSeq" id="WP_109929368.1">
    <property type="nucleotide sequence ID" value="NZ_QGNY01000003.1"/>
</dbReference>
<proteinExistence type="predicted"/>
<organism evidence="3 4">
    <name type="scientific">Pedobacter paludis</name>
    <dbReference type="NCBI Taxonomy" id="2203212"/>
    <lineage>
        <taxon>Bacteria</taxon>
        <taxon>Pseudomonadati</taxon>
        <taxon>Bacteroidota</taxon>
        <taxon>Sphingobacteriia</taxon>
        <taxon>Sphingobacteriales</taxon>
        <taxon>Sphingobacteriaceae</taxon>
        <taxon>Pedobacter</taxon>
    </lineage>
</organism>
<keyword evidence="4" id="KW-1185">Reference proteome</keyword>
<dbReference type="Gene3D" id="2.40.320.10">
    <property type="entry name" value="Hypothetical Protein Pfu-838710-001"/>
    <property type="match status" value="1"/>
</dbReference>
<evidence type="ECO:0000256" key="1">
    <source>
        <dbReference type="PIRSR" id="PIRSR016487-1"/>
    </source>
</evidence>
<comment type="caution">
    <text evidence="3">The sequence shown here is derived from an EMBL/GenBank/DDBJ whole genome shotgun (WGS) entry which is preliminary data.</text>
</comment>
<feature type="domain" description="CYTH" evidence="2">
    <location>
        <begin position="2"/>
        <end position="149"/>
    </location>
</feature>
<dbReference type="SMART" id="SM01118">
    <property type="entry name" value="CYTH"/>
    <property type="match status" value="1"/>
</dbReference>
<accession>A0A317F0Y7</accession>
<dbReference type="SUPFAM" id="SSF55154">
    <property type="entry name" value="CYTH-like phosphatases"/>
    <property type="match status" value="1"/>
</dbReference>
<dbReference type="PANTHER" id="PTHR40114:SF1">
    <property type="entry name" value="SLR0698 PROTEIN"/>
    <property type="match status" value="1"/>
</dbReference>
<reference evidence="4" key="1">
    <citation type="submission" date="2018-05" db="EMBL/GenBank/DDBJ databases">
        <title>Pedobacter paludis sp. nov., isolated from wetland soil.</title>
        <authorList>
            <person name="Zhang Y."/>
        </authorList>
    </citation>
    <scope>NUCLEOTIDE SEQUENCE [LARGE SCALE GENOMIC DNA]</scope>
    <source>
        <strain evidence="4">R-8</strain>
    </source>
</reference>
<dbReference type="PIRSF" id="PIRSF016487">
    <property type="entry name" value="CYTH_UCP016487"/>
    <property type="match status" value="1"/>
</dbReference>
<dbReference type="CDD" id="cd07891">
    <property type="entry name" value="CYTH-like_CthTTM-like_1"/>
    <property type="match status" value="1"/>
</dbReference>
<dbReference type="InterPro" id="IPR012042">
    <property type="entry name" value="NeuTTM/CthTTM-like"/>
</dbReference>